<organism evidence="2 3">
    <name type="scientific">Methanococcus voltae PS</name>
    <dbReference type="NCBI Taxonomy" id="523842"/>
    <lineage>
        <taxon>Archaea</taxon>
        <taxon>Methanobacteriati</taxon>
        <taxon>Methanobacteriota</taxon>
        <taxon>Methanomada group</taxon>
        <taxon>Methanococci</taxon>
        <taxon>Methanococcales</taxon>
        <taxon>Methanococcaceae</taxon>
        <taxon>Methanococcus</taxon>
    </lineage>
</organism>
<sequence length="166" mass="17846">MAVKNITTNIPKSNSFNRILKIIFCSLGFAGLFWYIMQNSVSGNEIITGFAAVPLLFYILAEIIDHFIDMNTIYGKAFKGNSSGVLVTVLIAGVIFLSLTYLLTGSMTLAVGSSTPAIIVAAIFALYILAPSTGSETYMLYIYFGATIATMAKYIDIIPSIPGLST</sequence>
<feature type="transmembrane region" description="Helical" evidence="1">
    <location>
        <begin position="85"/>
        <end position="103"/>
    </location>
</feature>
<accession>A0ABT2EX97</accession>
<evidence type="ECO:0000313" key="2">
    <source>
        <dbReference type="EMBL" id="MCS3922595.1"/>
    </source>
</evidence>
<evidence type="ECO:0000256" key="1">
    <source>
        <dbReference type="SAM" id="Phobius"/>
    </source>
</evidence>
<proteinExistence type="predicted"/>
<dbReference type="EMBL" id="JANUCQ010000003">
    <property type="protein sequence ID" value="MCS3922595.1"/>
    <property type="molecule type" value="Genomic_DNA"/>
</dbReference>
<reference evidence="2" key="1">
    <citation type="submission" date="2022-08" db="EMBL/GenBank/DDBJ databases">
        <title>Genomic Encyclopedia of Type Strains, Phase V (KMG-V): Genome sequencing to study the core and pangenomes of soil and plant-associated prokaryotes.</title>
        <authorList>
            <person name="Whitman W."/>
        </authorList>
    </citation>
    <scope>NUCLEOTIDE SEQUENCE</scope>
    <source>
        <strain evidence="2">PS</strain>
    </source>
</reference>
<feature type="transmembrane region" description="Helical" evidence="1">
    <location>
        <begin position="43"/>
        <end position="64"/>
    </location>
</feature>
<keyword evidence="1" id="KW-0812">Transmembrane</keyword>
<keyword evidence="1" id="KW-1133">Transmembrane helix</keyword>
<gene>
    <name evidence="2" type="ORF">M2325_001291</name>
</gene>
<feature type="transmembrane region" description="Helical" evidence="1">
    <location>
        <begin position="109"/>
        <end position="129"/>
    </location>
</feature>
<keyword evidence="1" id="KW-0472">Membrane</keyword>
<name>A0ABT2EX97_METVO</name>
<comment type="caution">
    <text evidence="2">The sequence shown here is derived from an EMBL/GenBank/DDBJ whole genome shotgun (WGS) entry which is preliminary data.</text>
</comment>
<dbReference type="RefSeq" id="WP_259052218.1">
    <property type="nucleotide sequence ID" value="NZ_JANUCQ010000003.1"/>
</dbReference>
<evidence type="ECO:0000313" key="3">
    <source>
        <dbReference type="Proteomes" id="UP001140258"/>
    </source>
</evidence>
<feature type="transmembrane region" description="Helical" evidence="1">
    <location>
        <begin position="19"/>
        <end position="37"/>
    </location>
</feature>
<feature type="transmembrane region" description="Helical" evidence="1">
    <location>
        <begin position="141"/>
        <end position="161"/>
    </location>
</feature>
<keyword evidence="3" id="KW-1185">Reference proteome</keyword>
<protein>
    <submittedName>
        <fullName evidence="2">Uncharacterized protein</fullName>
    </submittedName>
</protein>
<dbReference type="Proteomes" id="UP001140258">
    <property type="component" value="Unassembled WGS sequence"/>
</dbReference>